<feature type="transmembrane region" description="Helical" evidence="1">
    <location>
        <begin position="6"/>
        <end position="24"/>
    </location>
</feature>
<protein>
    <recommendedName>
        <fullName evidence="2">GIY-YIG domain-containing protein</fullName>
    </recommendedName>
</protein>
<keyword evidence="4" id="KW-1185">Reference proteome</keyword>
<dbReference type="Gene3D" id="3.40.1440.10">
    <property type="entry name" value="GIY-YIG endonuclease"/>
    <property type="match status" value="1"/>
</dbReference>
<accession>A0ABT9VF58</accession>
<keyword evidence="1" id="KW-0472">Membrane</keyword>
<dbReference type="RefSeq" id="WP_306976221.1">
    <property type="nucleotide sequence ID" value="NZ_JAUSTQ010000005.1"/>
</dbReference>
<sequence>MDYIFILPFFLILLLISFYIIQFLEQKKIREQIFELANNTLELTPAEFMEMRNKSFGGKGKPLYSSNYNFAGVYILHNKSKNLFYVGQGKQVLNRVNNHFFGRGNGDVYADYKYGDQWTIKMISLENSGFKTLNELERHTIETYDAYRKGYNKTRGNK</sequence>
<dbReference type="CDD" id="cd00719">
    <property type="entry name" value="GIY-YIG_SF"/>
    <property type="match status" value="1"/>
</dbReference>
<dbReference type="SMART" id="SM00465">
    <property type="entry name" value="GIYc"/>
    <property type="match status" value="1"/>
</dbReference>
<evidence type="ECO:0000313" key="4">
    <source>
        <dbReference type="Proteomes" id="UP001224359"/>
    </source>
</evidence>
<dbReference type="Proteomes" id="UP001224359">
    <property type="component" value="Unassembled WGS sequence"/>
</dbReference>
<dbReference type="PROSITE" id="PS50164">
    <property type="entry name" value="GIY_YIG"/>
    <property type="match status" value="1"/>
</dbReference>
<dbReference type="Pfam" id="PF01541">
    <property type="entry name" value="GIY-YIG"/>
    <property type="match status" value="1"/>
</dbReference>
<evidence type="ECO:0000256" key="1">
    <source>
        <dbReference type="SAM" id="Phobius"/>
    </source>
</evidence>
<comment type="caution">
    <text evidence="3">The sequence shown here is derived from an EMBL/GenBank/DDBJ whole genome shotgun (WGS) entry which is preliminary data.</text>
</comment>
<reference evidence="3 4" key="1">
    <citation type="submission" date="2023-07" db="EMBL/GenBank/DDBJ databases">
        <title>Genomic Encyclopedia of Type Strains, Phase IV (KMG-IV): sequencing the most valuable type-strain genomes for metagenomic binning, comparative biology and taxonomic classification.</title>
        <authorList>
            <person name="Goeker M."/>
        </authorList>
    </citation>
    <scope>NUCLEOTIDE SEQUENCE [LARGE SCALE GENOMIC DNA]</scope>
    <source>
        <strain evidence="3 4">DSM 16460</strain>
    </source>
</reference>
<dbReference type="EMBL" id="JAUSTQ010000005">
    <property type="protein sequence ID" value="MDQ0159610.1"/>
    <property type="molecule type" value="Genomic_DNA"/>
</dbReference>
<feature type="domain" description="GIY-YIG" evidence="2">
    <location>
        <begin position="69"/>
        <end position="153"/>
    </location>
</feature>
<organism evidence="3 4">
    <name type="scientific">Alkalibacillus salilacus</name>
    <dbReference type="NCBI Taxonomy" id="284582"/>
    <lineage>
        <taxon>Bacteria</taxon>
        <taxon>Bacillati</taxon>
        <taxon>Bacillota</taxon>
        <taxon>Bacilli</taxon>
        <taxon>Bacillales</taxon>
        <taxon>Bacillaceae</taxon>
        <taxon>Alkalibacillus</taxon>
    </lineage>
</organism>
<gene>
    <name evidence="3" type="ORF">J2S77_001594</name>
</gene>
<keyword evidence="1" id="KW-0812">Transmembrane</keyword>
<dbReference type="InterPro" id="IPR035901">
    <property type="entry name" value="GIY-YIG_endonuc_sf"/>
</dbReference>
<evidence type="ECO:0000259" key="2">
    <source>
        <dbReference type="PROSITE" id="PS50164"/>
    </source>
</evidence>
<dbReference type="SUPFAM" id="SSF82771">
    <property type="entry name" value="GIY-YIG endonuclease"/>
    <property type="match status" value="1"/>
</dbReference>
<name>A0ABT9VF58_9BACI</name>
<keyword evidence="1" id="KW-1133">Transmembrane helix</keyword>
<dbReference type="InterPro" id="IPR000305">
    <property type="entry name" value="GIY-YIG_endonuc"/>
</dbReference>
<evidence type="ECO:0000313" key="3">
    <source>
        <dbReference type="EMBL" id="MDQ0159610.1"/>
    </source>
</evidence>
<proteinExistence type="predicted"/>